<evidence type="ECO:0000256" key="1">
    <source>
        <dbReference type="SAM" id="Phobius"/>
    </source>
</evidence>
<evidence type="ECO:0000256" key="2">
    <source>
        <dbReference type="SAM" id="SignalP"/>
    </source>
</evidence>
<feature type="transmembrane region" description="Helical" evidence="1">
    <location>
        <begin position="120"/>
        <end position="139"/>
    </location>
</feature>
<dbReference type="Proteomes" id="UP001370490">
    <property type="component" value="Unassembled WGS sequence"/>
</dbReference>
<feature type="signal peptide" evidence="2">
    <location>
        <begin position="1"/>
        <end position="22"/>
    </location>
</feature>
<reference evidence="3 4" key="1">
    <citation type="submission" date="2023-12" db="EMBL/GenBank/DDBJ databases">
        <title>A high-quality genome assembly for Dillenia turbinata (Dilleniales).</title>
        <authorList>
            <person name="Chanderbali A."/>
        </authorList>
    </citation>
    <scope>NUCLEOTIDE SEQUENCE [LARGE SCALE GENOMIC DNA]</scope>
    <source>
        <strain evidence="3">LSX21</strain>
        <tissue evidence="3">Leaf</tissue>
    </source>
</reference>
<keyword evidence="1" id="KW-1133">Transmembrane helix</keyword>
<dbReference type="PANTHER" id="PTHR31474">
    <property type="entry name" value="HR-LIKE LESION-INDUCER"/>
    <property type="match status" value="1"/>
</dbReference>
<keyword evidence="1" id="KW-0812">Transmembrane</keyword>
<evidence type="ECO:0000313" key="4">
    <source>
        <dbReference type="Proteomes" id="UP001370490"/>
    </source>
</evidence>
<keyword evidence="1" id="KW-0472">Membrane</keyword>
<dbReference type="Pfam" id="PF05514">
    <property type="entry name" value="HR_lesion"/>
    <property type="match status" value="1"/>
</dbReference>
<feature type="chain" id="PRO_5042958124" evidence="2">
    <location>
        <begin position="23"/>
        <end position="154"/>
    </location>
</feature>
<sequence length="154" mass="17026">MGFISFLGRLLFASLFILSAWQMFNDFGIDGGPAAKEFKFKFDIMDKYLTSKLGISLPQIDARHLVAATIALNGIGGFLFVFGNLSGAFLLLLSASPPLVALYKNDFGSPDFYTSLDENLTRIALFGALLFFVGMKNSLTRRQLRKKNPRLKAS</sequence>
<gene>
    <name evidence="3" type="ORF">RJ641_021389</name>
</gene>
<dbReference type="PANTHER" id="PTHR31474:SF4">
    <property type="entry name" value="NICOTIANA LESION-INDUCING LIKE"/>
    <property type="match status" value="1"/>
</dbReference>
<dbReference type="InterPro" id="IPR008637">
    <property type="entry name" value="HR_lesion"/>
</dbReference>
<dbReference type="EMBL" id="JBAMMX010000026">
    <property type="protein sequence ID" value="KAK6914068.1"/>
    <property type="molecule type" value="Genomic_DNA"/>
</dbReference>
<protein>
    <submittedName>
        <fullName evidence="3">HR-like lesion-inducer</fullName>
    </submittedName>
</protein>
<keyword evidence="2" id="KW-0732">Signal</keyword>
<keyword evidence="4" id="KW-1185">Reference proteome</keyword>
<proteinExistence type="predicted"/>
<name>A0AAN8UP11_9MAGN</name>
<dbReference type="AlphaFoldDB" id="A0AAN8UP11"/>
<feature type="transmembrane region" description="Helical" evidence="1">
    <location>
        <begin position="65"/>
        <end position="93"/>
    </location>
</feature>
<comment type="caution">
    <text evidence="3">The sequence shown here is derived from an EMBL/GenBank/DDBJ whole genome shotgun (WGS) entry which is preliminary data.</text>
</comment>
<evidence type="ECO:0000313" key="3">
    <source>
        <dbReference type="EMBL" id="KAK6914068.1"/>
    </source>
</evidence>
<accession>A0AAN8UP11</accession>
<organism evidence="3 4">
    <name type="scientific">Dillenia turbinata</name>
    <dbReference type="NCBI Taxonomy" id="194707"/>
    <lineage>
        <taxon>Eukaryota</taxon>
        <taxon>Viridiplantae</taxon>
        <taxon>Streptophyta</taxon>
        <taxon>Embryophyta</taxon>
        <taxon>Tracheophyta</taxon>
        <taxon>Spermatophyta</taxon>
        <taxon>Magnoliopsida</taxon>
        <taxon>eudicotyledons</taxon>
        <taxon>Gunneridae</taxon>
        <taxon>Pentapetalae</taxon>
        <taxon>Dilleniales</taxon>
        <taxon>Dilleniaceae</taxon>
        <taxon>Dillenia</taxon>
    </lineage>
</organism>